<dbReference type="Pfam" id="PF02518">
    <property type="entry name" value="HATPase_c"/>
    <property type="match status" value="1"/>
</dbReference>
<evidence type="ECO:0000256" key="15">
    <source>
        <dbReference type="SAM" id="MobiDB-lite"/>
    </source>
</evidence>
<dbReference type="RefSeq" id="XP_033380689.1">
    <property type="nucleotide sequence ID" value="XM_033528920.1"/>
</dbReference>
<dbReference type="SMART" id="SM00448">
    <property type="entry name" value="REC"/>
    <property type="match status" value="1"/>
</dbReference>
<dbReference type="SUPFAM" id="SSF47384">
    <property type="entry name" value="Homodimeric domain of signal transducing histidine kinase"/>
    <property type="match status" value="1"/>
</dbReference>
<evidence type="ECO:0000313" key="19">
    <source>
        <dbReference type="EMBL" id="KAF2012350.1"/>
    </source>
</evidence>
<sequence length="2385" mass="266386">MVTAEPDQGQRARFQQVFSRLQELTDYIWDTDIEPFHSSYDNWHFFGHHRAQHDRPVSRGRSTVNSISSQSPDSVRPNLSRSHKSNGSDASAATTKTTHSAHTAIKDAPKEFSVVCRISTHVLRLEREYQINKRVVKESDPECRHFVRPIEFIRLPHKHGQSEPVVASIFEAPGPDYLRDIVSFGPNTYNMVHQGNVWESTALEPTGGVPLLKFLDFAVGSTECLEILHHGHQLVHGELRGDAFHFAESGAVRMINFGSGARSFENSLTSAGWSTISKEVGIESKLAFIAPEQTGRLPAEPDTRTDIYSLGILFYSMLCGELPFTGNTPLDVMQNVLSKRIPPITSKRLDIPEPLSLIIQRMTQKNIEERYHSTAGLKHDLTRVRELLSEGDCDGLKAFQVGTQDVNCFFNLPIRQIGRQRERKVIIDAIERLARRRRRAPHLIKGLASISSNSSYSDQRMDTNQLDDIISDSTSSRGSTSRLNSVSSSRPVLLDSASPNFQRSQDSITRSDASTIDESHDGRATLSVGNRASSNSIDSSLTLSRSNQTVSSDAGSILRSVSGASRLRRRTRCEVVAVGGPTGLGKTRLVQSIQTIARSQGYFASSRFDPTRKAPFEPILRLMSSLFRQIFSEADVTTDFHNNLRNYLKNSGMWAILRRYLDLPEWLLSTGGHGAVQHETDTLQCPRQGSSPAVHCGSSSHTAESWLRSGGASKSSRFVNVFVDVLRFLAMHKLCIWTLEDVQFADPESAELIQHIISAKIGILLIITYREEDSLSRELRHLLPLATKITLEPFKEHETAEYVAETLHQNLDYIVPLVAIIQEKSRGNPFYIREILDTCHRKQCVYYSWQGNAWQFDIDKVFETFENPQYGASLGNDFIAKRVQELPDHTQKMIAWASLISCSISYKLLGKVLIAQDFTGDLSGLPLLNKREDIVHALNSALGAYILQPADDEDRFRFSHDRYLSAASDLIEQQWDTKLMHYVIAKTLLANEDIQDDDLGSKSLYLRSRHICLAVDLIKLREPNRAVFRDVLYQAAESACESGARSTGIFYYAHCLLLLQDDPWDESKPDVNYQETLQLFVRSAECYWHQGMHEEALALIRTTFQKARDPVDMASSFILQSRVLAIRGDAYGAFQALRDCLSLLGCPVPPTTWEQCDAEFREIWSRLQNIDKHELVSRPVSEDRNLLTIGPIHAELLSAAFWSNSLLFFQAALAIVRLNLDRGTVSQAALGYVNLATIAGGRFNMIQAAVEINAIGKQLCDKFPNDHYTYGRAQTLATLFIGHLEGPLPDLIPGLSLAMDASVQSGDRILSLLNLGVVAHFKQMASHDAAELEAWIDDAPLEFKDWKLDMRGGVMLNGVKQYARALQGKTNVNDPSLVFADLDHDPSSYVEYLEKSSSTPKRPKTFYLAFKLPILVLYGHYQAAIELGEMLGPMIESLWVQRLVYSSYYYLSLAYMGVLRDEPNHPKREPYLEYVRWTLQKMEACCTVTDVNYTGWMSLLNAMLAEITGDPHTALNLYEVAMDHNEIFHMTLDEAYSFEMYAEFMIRKKATRSARHALKDCMSTYRRMSAYGKANHLTAKYEWLLRGTSSLSTSDASCQTNVIDTNNTSYRLEQNEDQEVELRGGLETAVDRTTAWISPESAQAFNKKGENPQELQTGLSAVGLDMLDLSSILESSQILSSELKVEKLLAKMAEIILESTGGSLVGIVIEDSQIDWTIACVSTNDPNGSYPTGTTSFPGGQPLDTVDDILARQVTLYVLRFRELVFVQNLLEDERFSNVSEAYLEQNPGGKAVICLPILHSERVIGSIYLEGEPYSFTERNTNVLRLLVNQISISLANALLFKEVQKVSASNEAMLEVQRRALAQARAAEIKAKEAEANAVRIMKLKEEAAKAKSLFLANVSHELRTPLNGVIGMSELLKASTLNQEQAGYADSIRVCADTLLSIINDLLDYSKLEAGKMSVISMPLSLNETITEVVRALAYTNAERGLKTVEQLELDPELLVMGDPVRLHQILMNLLSNSYKFTPKGSVTVRAVVDKESADWIDVTCSVIDTGIGIPDEQKKKLFLPFSQIESSSSRSYGGTGLGLSICKALIENVMKGKVWLESTPGVGTNVSFSLRFEKVAQAEAANRHKLSREPDLMAKFSNQENNGHDASSGACIDLTTIPRNELRVCIAEDNLINQRIAISFVQKLGFKCDAYLDGYKTIEALERAVQNGRPFHLILMDVQMPHCDGYKATQLIRKHSDPTIRNILIIAMTASAIAGDREKCLESGMNNYLAKPVRAQTLKALLESYLSKEQDDVPNLQQEATKLVKEALTNANQGKDSNGGLPQESKETPKRKDAVETNGTHKEHLPERPRSVRMNTAQRVKSEVEHPSTNGDLKSQS</sequence>
<name>A0A6A5XHU6_9PLEO</name>
<feature type="compositionally biased region" description="Polar residues" evidence="15">
    <location>
        <begin position="2375"/>
        <end position="2385"/>
    </location>
</feature>
<dbReference type="CDD" id="cd00082">
    <property type="entry name" value="HisKA"/>
    <property type="match status" value="1"/>
</dbReference>
<evidence type="ECO:0000256" key="14">
    <source>
        <dbReference type="SAM" id="Coils"/>
    </source>
</evidence>
<feature type="region of interest" description="Disordered" evidence="15">
    <location>
        <begin position="469"/>
        <end position="545"/>
    </location>
</feature>
<evidence type="ECO:0000256" key="1">
    <source>
        <dbReference type="ARBA" id="ARBA00000085"/>
    </source>
</evidence>
<feature type="coiled-coil region" evidence="14">
    <location>
        <begin position="1859"/>
        <end position="1893"/>
    </location>
</feature>
<dbReference type="PANTHER" id="PTHR43047:SF46">
    <property type="entry name" value="HISTIDINE KINASE_RESPONSE REGULATOR, PUTATIVE (AFU_ORTHOLOGUE AFUA_3G12550)-RELATED"/>
    <property type="match status" value="1"/>
</dbReference>
<feature type="compositionally biased region" description="Polar residues" evidence="15">
    <location>
        <begin position="497"/>
        <end position="516"/>
    </location>
</feature>
<dbReference type="InterPro" id="IPR003661">
    <property type="entry name" value="HisK_dim/P_dom"/>
</dbReference>
<feature type="compositionally biased region" description="Basic and acidic residues" evidence="15">
    <location>
        <begin position="2332"/>
        <end position="2358"/>
    </location>
</feature>
<dbReference type="FunFam" id="3.40.50.2300:FF:000285">
    <property type="entry name" value="Putative sensor histidine kinase/response regulator"/>
    <property type="match status" value="1"/>
</dbReference>
<dbReference type="Gene3D" id="1.10.287.130">
    <property type="match status" value="1"/>
</dbReference>
<dbReference type="FunFam" id="3.30.450.40:FF:000044">
    <property type="entry name" value="Putative sensor histidine kinase/response regulator"/>
    <property type="match status" value="1"/>
</dbReference>
<dbReference type="SUPFAM" id="SSF55874">
    <property type="entry name" value="ATPase domain of HSP90 chaperone/DNA topoisomerase II/histidine kinase"/>
    <property type="match status" value="1"/>
</dbReference>
<evidence type="ECO:0000256" key="5">
    <source>
        <dbReference type="ARBA" id="ARBA00022553"/>
    </source>
</evidence>
<keyword evidence="12" id="KW-0472">Membrane</keyword>
<evidence type="ECO:0000256" key="3">
    <source>
        <dbReference type="ARBA" id="ARBA00012438"/>
    </source>
</evidence>
<dbReference type="InterPro" id="IPR000719">
    <property type="entry name" value="Prot_kinase_dom"/>
</dbReference>
<dbReference type="InterPro" id="IPR005467">
    <property type="entry name" value="His_kinase_dom"/>
</dbReference>
<dbReference type="PROSITE" id="PS50109">
    <property type="entry name" value="HIS_KIN"/>
    <property type="match status" value="1"/>
</dbReference>
<evidence type="ECO:0000256" key="11">
    <source>
        <dbReference type="ARBA" id="ARBA00022989"/>
    </source>
</evidence>
<feature type="compositionally biased region" description="Low complexity" evidence="15">
    <location>
        <begin position="471"/>
        <end position="490"/>
    </location>
</feature>
<dbReference type="Gene3D" id="3.40.50.2300">
    <property type="match status" value="1"/>
</dbReference>
<feature type="domain" description="Response regulatory" evidence="18">
    <location>
        <begin position="2171"/>
        <end position="2294"/>
    </location>
</feature>
<dbReference type="InterPro" id="IPR004358">
    <property type="entry name" value="Sig_transdc_His_kin-like_C"/>
</dbReference>
<dbReference type="InterPro" id="IPR003594">
    <property type="entry name" value="HATPase_dom"/>
</dbReference>
<dbReference type="FunFam" id="1.10.287.130:FF:000003">
    <property type="entry name" value="Histidine kinase"/>
    <property type="match status" value="1"/>
</dbReference>
<dbReference type="FunFam" id="1.10.510.10:FF:000579">
    <property type="entry name" value="Sensor histidine kinase/response regulator, putative"/>
    <property type="match status" value="1"/>
</dbReference>
<feature type="compositionally biased region" description="Polar residues" evidence="15">
    <location>
        <begin position="60"/>
        <end position="89"/>
    </location>
</feature>
<gene>
    <name evidence="19" type="ORF">BU24DRAFT_426223</name>
</gene>
<evidence type="ECO:0000256" key="8">
    <source>
        <dbReference type="ARBA" id="ARBA00022741"/>
    </source>
</evidence>
<dbReference type="InterPro" id="IPR011009">
    <property type="entry name" value="Kinase-like_dom_sf"/>
</dbReference>
<dbReference type="GO" id="GO:0009927">
    <property type="term" value="F:histidine phosphotransfer kinase activity"/>
    <property type="evidence" value="ECO:0007669"/>
    <property type="project" value="TreeGrafter"/>
</dbReference>
<keyword evidence="20" id="KW-1185">Reference proteome</keyword>
<dbReference type="Pfam" id="PF13185">
    <property type="entry name" value="GAF_2"/>
    <property type="match status" value="1"/>
</dbReference>
<dbReference type="GO" id="GO:0000155">
    <property type="term" value="F:phosphorelay sensor kinase activity"/>
    <property type="evidence" value="ECO:0007669"/>
    <property type="project" value="InterPro"/>
</dbReference>
<dbReference type="SMART" id="SM00220">
    <property type="entry name" value="S_TKc"/>
    <property type="match status" value="1"/>
</dbReference>
<dbReference type="SUPFAM" id="SSF55781">
    <property type="entry name" value="GAF domain-like"/>
    <property type="match status" value="1"/>
</dbReference>
<evidence type="ECO:0000256" key="13">
    <source>
        <dbReference type="PROSITE-ProRule" id="PRU00169"/>
    </source>
</evidence>
<dbReference type="CDD" id="cd16922">
    <property type="entry name" value="HATPase_EvgS-ArcB-TorS-like"/>
    <property type="match status" value="1"/>
</dbReference>
<dbReference type="Proteomes" id="UP000799778">
    <property type="component" value="Unassembled WGS sequence"/>
</dbReference>
<feature type="region of interest" description="Disordered" evidence="15">
    <location>
        <begin position="2317"/>
        <end position="2385"/>
    </location>
</feature>
<dbReference type="SMART" id="SM00387">
    <property type="entry name" value="HATPase_c"/>
    <property type="match status" value="1"/>
</dbReference>
<dbReference type="PRINTS" id="PR00344">
    <property type="entry name" value="BCTRLSENSOR"/>
</dbReference>
<feature type="domain" description="Histidine kinase" evidence="17">
    <location>
        <begin position="1900"/>
        <end position="2122"/>
    </location>
</feature>
<dbReference type="EC" id="2.7.13.3" evidence="3"/>
<protein>
    <recommendedName>
        <fullName evidence="3">histidine kinase</fullName>
        <ecNumber evidence="3">2.7.13.3</ecNumber>
    </recommendedName>
</protein>
<dbReference type="SUPFAM" id="SSF52172">
    <property type="entry name" value="CheY-like"/>
    <property type="match status" value="1"/>
</dbReference>
<keyword evidence="7" id="KW-0812">Transmembrane</keyword>
<dbReference type="InterPro" id="IPR003018">
    <property type="entry name" value="GAF"/>
</dbReference>
<dbReference type="Gene3D" id="1.10.510.10">
    <property type="entry name" value="Transferase(Phosphotransferase) domain 1"/>
    <property type="match status" value="1"/>
</dbReference>
<evidence type="ECO:0000259" key="16">
    <source>
        <dbReference type="PROSITE" id="PS50011"/>
    </source>
</evidence>
<dbReference type="InterPro" id="IPR001789">
    <property type="entry name" value="Sig_transdc_resp-reg_receiver"/>
</dbReference>
<feature type="modified residue" description="4-aspartylphosphate" evidence="13">
    <location>
        <position position="2225"/>
    </location>
</feature>
<dbReference type="EMBL" id="ML978073">
    <property type="protein sequence ID" value="KAF2012350.1"/>
    <property type="molecule type" value="Genomic_DNA"/>
</dbReference>
<evidence type="ECO:0000256" key="2">
    <source>
        <dbReference type="ARBA" id="ARBA00004651"/>
    </source>
</evidence>
<dbReference type="SUPFAM" id="SSF52540">
    <property type="entry name" value="P-loop containing nucleoside triphosphate hydrolases"/>
    <property type="match status" value="1"/>
</dbReference>
<reference evidence="19" key="1">
    <citation type="journal article" date="2020" name="Stud. Mycol.">
        <title>101 Dothideomycetes genomes: a test case for predicting lifestyles and emergence of pathogens.</title>
        <authorList>
            <person name="Haridas S."/>
            <person name="Albert R."/>
            <person name="Binder M."/>
            <person name="Bloem J."/>
            <person name="Labutti K."/>
            <person name="Salamov A."/>
            <person name="Andreopoulos B."/>
            <person name="Baker S."/>
            <person name="Barry K."/>
            <person name="Bills G."/>
            <person name="Bluhm B."/>
            <person name="Cannon C."/>
            <person name="Castanera R."/>
            <person name="Culley D."/>
            <person name="Daum C."/>
            <person name="Ezra D."/>
            <person name="Gonzalez J."/>
            <person name="Henrissat B."/>
            <person name="Kuo A."/>
            <person name="Liang C."/>
            <person name="Lipzen A."/>
            <person name="Lutzoni F."/>
            <person name="Magnuson J."/>
            <person name="Mondo S."/>
            <person name="Nolan M."/>
            <person name="Ohm R."/>
            <person name="Pangilinan J."/>
            <person name="Park H.-J."/>
            <person name="Ramirez L."/>
            <person name="Alfaro M."/>
            <person name="Sun H."/>
            <person name="Tritt A."/>
            <person name="Yoshinaga Y."/>
            <person name="Zwiers L.-H."/>
            <person name="Turgeon B."/>
            <person name="Goodwin S."/>
            <person name="Spatafora J."/>
            <person name="Crous P."/>
            <person name="Grigoriev I."/>
        </authorList>
    </citation>
    <scope>NUCLEOTIDE SEQUENCE</scope>
    <source>
        <strain evidence="19">CBS 175.79</strain>
    </source>
</reference>
<dbReference type="PANTHER" id="PTHR43047">
    <property type="entry name" value="TWO-COMPONENT HISTIDINE PROTEIN KINASE"/>
    <property type="match status" value="1"/>
</dbReference>
<dbReference type="SUPFAM" id="SSF56112">
    <property type="entry name" value="Protein kinase-like (PK-like)"/>
    <property type="match status" value="1"/>
</dbReference>
<dbReference type="InterPro" id="IPR029016">
    <property type="entry name" value="GAF-like_dom_sf"/>
</dbReference>
<dbReference type="InterPro" id="IPR011006">
    <property type="entry name" value="CheY-like_superfamily"/>
</dbReference>
<dbReference type="Pfam" id="PF00512">
    <property type="entry name" value="HisKA"/>
    <property type="match status" value="1"/>
</dbReference>
<dbReference type="Gene3D" id="3.30.450.40">
    <property type="match status" value="1"/>
</dbReference>
<keyword evidence="9 19" id="KW-0418">Kinase</keyword>
<evidence type="ECO:0000256" key="6">
    <source>
        <dbReference type="ARBA" id="ARBA00022679"/>
    </source>
</evidence>
<keyword evidence="8" id="KW-0547">Nucleotide-binding</keyword>
<dbReference type="Pfam" id="PF00069">
    <property type="entry name" value="Pkinase"/>
    <property type="match status" value="1"/>
</dbReference>
<dbReference type="InterPro" id="IPR027417">
    <property type="entry name" value="P-loop_NTPase"/>
</dbReference>
<evidence type="ECO:0000256" key="10">
    <source>
        <dbReference type="ARBA" id="ARBA00022840"/>
    </source>
</evidence>
<feature type="region of interest" description="Disordered" evidence="15">
    <location>
        <begin position="52"/>
        <end position="104"/>
    </location>
</feature>
<dbReference type="InterPro" id="IPR036890">
    <property type="entry name" value="HATPase_C_sf"/>
</dbReference>
<evidence type="ECO:0000256" key="9">
    <source>
        <dbReference type="ARBA" id="ARBA00022777"/>
    </source>
</evidence>
<dbReference type="InterPro" id="IPR036097">
    <property type="entry name" value="HisK_dim/P_sf"/>
</dbReference>
<keyword evidence="5 13" id="KW-0597">Phosphoprotein</keyword>
<evidence type="ECO:0000259" key="18">
    <source>
        <dbReference type="PROSITE" id="PS50110"/>
    </source>
</evidence>
<evidence type="ECO:0000256" key="4">
    <source>
        <dbReference type="ARBA" id="ARBA00022475"/>
    </source>
</evidence>
<accession>A0A6A5XHU6</accession>
<dbReference type="Pfam" id="PF13191">
    <property type="entry name" value="AAA_16"/>
    <property type="match status" value="1"/>
</dbReference>
<dbReference type="PROSITE" id="PS50110">
    <property type="entry name" value="RESPONSE_REGULATORY"/>
    <property type="match status" value="1"/>
</dbReference>
<dbReference type="CDD" id="cd17546">
    <property type="entry name" value="REC_hyHK_CKI1_RcsC-like"/>
    <property type="match status" value="1"/>
</dbReference>
<dbReference type="PROSITE" id="PS50011">
    <property type="entry name" value="PROTEIN_KINASE_DOM"/>
    <property type="match status" value="1"/>
</dbReference>
<evidence type="ECO:0000259" key="17">
    <source>
        <dbReference type="PROSITE" id="PS50109"/>
    </source>
</evidence>
<evidence type="ECO:0000313" key="20">
    <source>
        <dbReference type="Proteomes" id="UP000799778"/>
    </source>
</evidence>
<feature type="domain" description="Protein kinase" evidence="16">
    <location>
        <begin position="80"/>
        <end position="382"/>
    </location>
</feature>
<keyword evidence="6" id="KW-0808">Transferase</keyword>
<evidence type="ECO:0000256" key="7">
    <source>
        <dbReference type="ARBA" id="ARBA00022692"/>
    </source>
</evidence>
<keyword evidence="10" id="KW-0067">ATP-binding</keyword>
<keyword evidence="14" id="KW-0175">Coiled coil</keyword>
<dbReference type="SMART" id="SM00065">
    <property type="entry name" value="GAF"/>
    <property type="match status" value="1"/>
</dbReference>
<evidence type="ECO:0000256" key="12">
    <source>
        <dbReference type="ARBA" id="ARBA00023136"/>
    </source>
</evidence>
<dbReference type="SMART" id="SM00388">
    <property type="entry name" value="HisKA"/>
    <property type="match status" value="1"/>
</dbReference>
<feature type="compositionally biased region" description="Low complexity" evidence="15">
    <location>
        <begin position="533"/>
        <end position="545"/>
    </location>
</feature>
<keyword evidence="4" id="KW-1003">Cell membrane</keyword>
<dbReference type="FunFam" id="3.30.565.10:FF:000010">
    <property type="entry name" value="Sensor histidine kinase RcsC"/>
    <property type="match status" value="1"/>
</dbReference>
<dbReference type="GO" id="GO:0005886">
    <property type="term" value="C:plasma membrane"/>
    <property type="evidence" value="ECO:0007669"/>
    <property type="project" value="UniProtKB-SubCell"/>
</dbReference>
<feature type="compositionally biased region" description="Low complexity" evidence="15">
    <location>
        <begin position="90"/>
        <end position="103"/>
    </location>
</feature>
<comment type="catalytic activity">
    <reaction evidence="1">
        <text>ATP + protein L-histidine = ADP + protein N-phospho-L-histidine.</text>
        <dbReference type="EC" id="2.7.13.3"/>
    </reaction>
</comment>
<keyword evidence="11" id="KW-1133">Transmembrane helix</keyword>
<dbReference type="Gene3D" id="3.30.565.10">
    <property type="entry name" value="Histidine kinase-like ATPase, C-terminal domain"/>
    <property type="match status" value="1"/>
</dbReference>
<dbReference type="GO" id="GO:0005524">
    <property type="term" value="F:ATP binding"/>
    <property type="evidence" value="ECO:0007669"/>
    <property type="project" value="UniProtKB-KW"/>
</dbReference>
<dbReference type="Pfam" id="PF00072">
    <property type="entry name" value="Response_reg"/>
    <property type="match status" value="1"/>
</dbReference>
<dbReference type="GeneID" id="54286317"/>
<organism evidence="19 20">
    <name type="scientific">Aaosphaeria arxii CBS 175.79</name>
    <dbReference type="NCBI Taxonomy" id="1450172"/>
    <lineage>
        <taxon>Eukaryota</taxon>
        <taxon>Fungi</taxon>
        <taxon>Dikarya</taxon>
        <taxon>Ascomycota</taxon>
        <taxon>Pezizomycotina</taxon>
        <taxon>Dothideomycetes</taxon>
        <taxon>Pleosporomycetidae</taxon>
        <taxon>Pleosporales</taxon>
        <taxon>Pleosporales incertae sedis</taxon>
        <taxon>Aaosphaeria</taxon>
    </lineage>
</organism>
<dbReference type="InterPro" id="IPR041664">
    <property type="entry name" value="AAA_16"/>
</dbReference>
<proteinExistence type="predicted"/>
<comment type="subcellular location">
    <subcellularLocation>
        <location evidence="2">Cell membrane</location>
        <topology evidence="2">Multi-pass membrane protein</topology>
    </subcellularLocation>
</comment>
<dbReference type="OrthoDB" id="60033at2759"/>